<reference evidence="1 2" key="1">
    <citation type="submission" date="2016-11" db="EMBL/GenBank/DDBJ databases">
        <authorList>
            <person name="Jaros S."/>
            <person name="Januszkiewicz K."/>
            <person name="Wedrychowicz H."/>
        </authorList>
    </citation>
    <scope>NUCLEOTIDE SEQUENCE [LARGE SCALE GENOMIC DNA]</scope>
    <source>
        <strain evidence="1 2">DSM 10068</strain>
    </source>
</reference>
<evidence type="ECO:0000313" key="1">
    <source>
        <dbReference type="EMBL" id="SHI13255.1"/>
    </source>
</evidence>
<accession>A0A1M5YMD7</accession>
<dbReference type="RefSeq" id="WP_073079840.1">
    <property type="nucleotide sequence ID" value="NZ_FQXV01000009.1"/>
</dbReference>
<organism evidence="1 2">
    <name type="scientific">Sporobacter termitidis DSM 10068</name>
    <dbReference type="NCBI Taxonomy" id="1123282"/>
    <lineage>
        <taxon>Bacteria</taxon>
        <taxon>Bacillati</taxon>
        <taxon>Bacillota</taxon>
        <taxon>Clostridia</taxon>
        <taxon>Eubacteriales</taxon>
        <taxon>Oscillospiraceae</taxon>
        <taxon>Sporobacter</taxon>
    </lineage>
</organism>
<proteinExistence type="predicted"/>
<dbReference type="EMBL" id="FQXV01000009">
    <property type="protein sequence ID" value="SHI13255.1"/>
    <property type="molecule type" value="Genomic_DNA"/>
</dbReference>
<dbReference type="AlphaFoldDB" id="A0A1M5YMD7"/>
<keyword evidence="2" id="KW-1185">Reference proteome</keyword>
<evidence type="ECO:0000313" key="2">
    <source>
        <dbReference type="Proteomes" id="UP000183995"/>
    </source>
</evidence>
<protein>
    <recommendedName>
        <fullName evidence="3">Spore coat protein</fullName>
    </recommendedName>
</protein>
<dbReference type="OrthoDB" id="1653343at2"/>
<gene>
    <name evidence="1" type="ORF">SAMN02745823_02672</name>
</gene>
<sequence length="244" mass="26890">MVSLQGNNVYVLDYKRGDVTGDGVSESVYLVGRKPDGEAGLFAENITLVIEDSRSGTVKTVTPKYNAGYNPRLFLGDFNRDLTKDIKVSIDAGGSGGYGIFYVYSYKDAVIRELFDFEKYNETYIFSVDYDNFYRVRVGSAALDRLFILDISDKGYDYISQYYTAPGKLMKPIKGEVLAISALTPVAADERNNGFDLLAVQRIIGTTNADTLGHVENLLAWDGQKFASAALTVSIPGARLTPLY</sequence>
<dbReference type="Proteomes" id="UP000183995">
    <property type="component" value="Unassembled WGS sequence"/>
</dbReference>
<evidence type="ECO:0008006" key="3">
    <source>
        <dbReference type="Google" id="ProtNLM"/>
    </source>
</evidence>
<name>A0A1M5YMD7_9FIRM</name>
<dbReference type="STRING" id="1123282.SAMN02745823_02672"/>